<evidence type="ECO:0000256" key="3">
    <source>
        <dbReference type="ARBA" id="ARBA00022741"/>
    </source>
</evidence>
<evidence type="ECO:0000256" key="12">
    <source>
        <dbReference type="ARBA" id="ARBA00023235"/>
    </source>
</evidence>
<feature type="domain" description="Helicase ATP-binding" evidence="14">
    <location>
        <begin position="182"/>
        <end position="430"/>
    </location>
</feature>
<dbReference type="GO" id="GO:0046872">
    <property type="term" value="F:metal ion binding"/>
    <property type="evidence" value="ECO:0007669"/>
    <property type="project" value="UniProtKB-KW"/>
</dbReference>
<sequence>MGDKKELRIPVRQMVEFLFRSGDIAGGFSGTQRAQEGTRIHQKLQKKAPDGYEKEVFLRYRMELTPEVDMVVEGRADGIFQEEGVWTVDEIKSTYLSLERLAVNPTHLAQAKCYAYMYAQQHSLERMRVRLVYCHVETEQVRNFDDDFSFSELEVFFQDALKQYGIWLIWRERWERGRNDSAAQISFPFSDFRPGQRTMAAYIFKAIAEGERLFLQAPTGIGKTMSALFPAIKAFERGKVERIFYLTAKNVTGQAARNALEILRAEGLKVKSISLTAKDKLCPMEERLCHPDICPRAKGHFDRINEALYAALEAEDCFSKESILRWSEAYQVCPFEFSLDLSLWADVIICDYNYAFDPTASLKRFFQEEKRDYVLLVDEAHNLVDRARDMFSAHISKRSFMEFHKKLKADSGQDQFQSLKRSLTRINQDFLALQKRFDGADYGIEEAPDEKLYYDCTLFSQACEEYLLENGAAAGQETMELYFNVLFFLRIWDVYGDGYLCYGQRVGQDLLLKLFCIHPAKQLQEVYAGVRSVVFFSATFTPIEYYKDLLGGQGRDKAIALESPFDPEKKLVMIADGIRATYDARERTRSEVVSMLYQFYMAREGHYMVFFPSFQYLNLIYEFFIDAYPQVRTVRQESAMTEEDREEFLSYFALEEGAVLGFCVLGGVFSEGIDLKGDRLIGVAVVSVGLPQLGLERNLIQDYIQERSGLGFQYAYMYPGINKIFQAAGRVIRTEEDQGVILLMDERFGQSRYRDLFPKDWFPCYRVTPRSIGPIVKEFWKGQGC</sequence>
<dbReference type="SUPFAM" id="SSF52540">
    <property type="entry name" value="P-loop containing nucleoside triphosphate hydrolases"/>
    <property type="match status" value="2"/>
</dbReference>
<comment type="similarity">
    <text evidence="13">Belongs to the helicase family. DinG subfamily.</text>
</comment>
<evidence type="ECO:0000313" key="15">
    <source>
        <dbReference type="EMBL" id="MBC8543433.1"/>
    </source>
</evidence>
<evidence type="ECO:0000313" key="16">
    <source>
        <dbReference type="Proteomes" id="UP000657006"/>
    </source>
</evidence>
<dbReference type="InterPro" id="IPR006555">
    <property type="entry name" value="ATP-dep_Helicase_C"/>
</dbReference>
<dbReference type="InterPro" id="IPR006554">
    <property type="entry name" value="Helicase-like_DEXD_c2"/>
</dbReference>
<dbReference type="InterPro" id="IPR042493">
    <property type="entry name" value="XPD_DNA_FeS"/>
</dbReference>
<dbReference type="PANTHER" id="PTHR11472:SF34">
    <property type="entry name" value="REGULATOR OF TELOMERE ELONGATION HELICASE 1"/>
    <property type="match status" value="1"/>
</dbReference>
<protein>
    <submittedName>
        <fullName evidence="15">ATP-dependent DNA helicase</fullName>
    </submittedName>
</protein>
<dbReference type="PROSITE" id="PS51193">
    <property type="entry name" value="HELICASE_ATP_BIND_2"/>
    <property type="match status" value="1"/>
</dbReference>
<evidence type="ECO:0000256" key="4">
    <source>
        <dbReference type="ARBA" id="ARBA00022763"/>
    </source>
</evidence>
<dbReference type="PANTHER" id="PTHR11472">
    <property type="entry name" value="DNA REPAIR DEAD HELICASE RAD3/XP-D SUBFAMILY MEMBER"/>
    <property type="match status" value="1"/>
</dbReference>
<reference evidence="15" key="1">
    <citation type="submission" date="2020-08" db="EMBL/GenBank/DDBJ databases">
        <title>Genome public.</title>
        <authorList>
            <person name="Liu C."/>
            <person name="Sun Q."/>
        </authorList>
    </citation>
    <scope>NUCLEOTIDE SEQUENCE</scope>
    <source>
        <strain evidence="15">NSJ-32</strain>
    </source>
</reference>
<dbReference type="Pfam" id="PF13307">
    <property type="entry name" value="Helicase_C_2"/>
    <property type="match status" value="1"/>
</dbReference>
<evidence type="ECO:0000256" key="9">
    <source>
        <dbReference type="ARBA" id="ARBA00023014"/>
    </source>
</evidence>
<keyword evidence="8" id="KW-0408">Iron</keyword>
<keyword evidence="11" id="KW-0234">DNA repair</keyword>
<dbReference type="SMART" id="SM00491">
    <property type="entry name" value="HELICc2"/>
    <property type="match status" value="1"/>
</dbReference>
<keyword evidence="1" id="KW-0004">4Fe-4S</keyword>
<keyword evidence="5" id="KW-0378">Hydrolase</keyword>
<keyword evidence="10" id="KW-0238">DNA-binding</keyword>
<dbReference type="Gene3D" id="1.10.30.20">
    <property type="entry name" value="Bacterial XPD DNA helicase, FeS cluster domain"/>
    <property type="match status" value="1"/>
</dbReference>
<dbReference type="InterPro" id="IPR045028">
    <property type="entry name" value="DinG/Rad3-like"/>
</dbReference>
<name>A0A926DT13_9FIRM</name>
<dbReference type="Proteomes" id="UP000657006">
    <property type="component" value="Unassembled WGS sequence"/>
</dbReference>
<dbReference type="GO" id="GO:0006281">
    <property type="term" value="P:DNA repair"/>
    <property type="evidence" value="ECO:0007669"/>
    <property type="project" value="UniProtKB-KW"/>
</dbReference>
<keyword evidence="3" id="KW-0547">Nucleotide-binding</keyword>
<keyword evidence="12" id="KW-0413">Isomerase</keyword>
<evidence type="ECO:0000259" key="14">
    <source>
        <dbReference type="PROSITE" id="PS51193"/>
    </source>
</evidence>
<dbReference type="AlphaFoldDB" id="A0A926DT13"/>
<dbReference type="InterPro" id="IPR027417">
    <property type="entry name" value="P-loop_NTPase"/>
</dbReference>
<keyword evidence="2" id="KW-0479">Metal-binding</keyword>
<evidence type="ECO:0000256" key="1">
    <source>
        <dbReference type="ARBA" id="ARBA00022485"/>
    </source>
</evidence>
<evidence type="ECO:0000256" key="10">
    <source>
        <dbReference type="ARBA" id="ARBA00023125"/>
    </source>
</evidence>
<dbReference type="RefSeq" id="WP_177719601.1">
    <property type="nucleotide sequence ID" value="NZ_JACRSQ010000009.1"/>
</dbReference>
<comment type="caution">
    <text evidence="15">The sequence shown here is derived from an EMBL/GenBank/DDBJ whole genome shotgun (WGS) entry which is preliminary data.</text>
</comment>
<dbReference type="InterPro" id="IPR011604">
    <property type="entry name" value="PDDEXK-like_dom_sf"/>
</dbReference>
<keyword evidence="6 15" id="KW-0347">Helicase</keyword>
<evidence type="ECO:0000256" key="8">
    <source>
        <dbReference type="ARBA" id="ARBA00023004"/>
    </source>
</evidence>
<dbReference type="EMBL" id="JACRSQ010000009">
    <property type="protein sequence ID" value="MBC8543433.1"/>
    <property type="molecule type" value="Genomic_DNA"/>
</dbReference>
<dbReference type="Gene3D" id="1.10.275.40">
    <property type="match status" value="1"/>
</dbReference>
<evidence type="ECO:0000256" key="2">
    <source>
        <dbReference type="ARBA" id="ARBA00022723"/>
    </source>
</evidence>
<keyword evidence="7" id="KW-0067">ATP-binding</keyword>
<keyword evidence="9" id="KW-0411">Iron-sulfur</keyword>
<keyword evidence="16" id="KW-1185">Reference proteome</keyword>
<evidence type="ECO:0000256" key="5">
    <source>
        <dbReference type="ARBA" id="ARBA00022801"/>
    </source>
</evidence>
<evidence type="ECO:0000256" key="6">
    <source>
        <dbReference type="ARBA" id="ARBA00022806"/>
    </source>
</evidence>
<dbReference type="Pfam" id="PF06733">
    <property type="entry name" value="DEAD_2"/>
    <property type="match status" value="1"/>
</dbReference>
<dbReference type="InterPro" id="IPR014013">
    <property type="entry name" value="Helic_SF1/SF2_ATP-bd_DinG/Rad3"/>
</dbReference>
<evidence type="ECO:0000256" key="11">
    <source>
        <dbReference type="ARBA" id="ARBA00023204"/>
    </source>
</evidence>
<dbReference type="GO" id="GO:0003678">
    <property type="term" value="F:DNA helicase activity"/>
    <property type="evidence" value="ECO:0007669"/>
    <property type="project" value="InterPro"/>
</dbReference>
<dbReference type="GO" id="GO:0003677">
    <property type="term" value="F:DNA binding"/>
    <property type="evidence" value="ECO:0007669"/>
    <property type="project" value="UniProtKB-KW"/>
</dbReference>
<dbReference type="InterPro" id="IPR010614">
    <property type="entry name" value="RAD3-like_helicase_DEAD"/>
</dbReference>
<gene>
    <name evidence="15" type="ORF">H8730_07740</name>
</gene>
<dbReference type="GO" id="GO:0016818">
    <property type="term" value="F:hydrolase activity, acting on acid anhydrides, in phosphorus-containing anhydrides"/>
    <property type="evidence" value="ECO:0007669"/>
    <property type="project" value="InterPro"/>
</dbReference>
<dbReference type="SMART" id="SM00488">
    <property type="entry name" value="DEXDc2"/>
    <property type="match status" value="1"/>
</dbReference>
<dbReference type="Gene3D" id="3.40.50.300">
    <property type="entry name" value="P-loop containing nucleotide triphosphate hydrolases"/>
    <property type="match status" value="2"/>
</dbReference>
<evidence type="ECO:0000256" key="7">
    <source>
        <dbReference type="ARBA" id="ARBA00022840"/>
    </source>
</evidence>
<evidence type="ECO:0000256" key="13">
    <source>
        <dbReference type="ARBA" id="ARBA00038058"/>
    </source>
</evidence>
<proteinExistence type="inferred from homology"/>
<dbReference type="GO" id="GO:0005524">
    <property type="term" value="F:ATP binding"/>
    <property type="evidence" value="ECO:0007669"/>
    <property type="project" value="UniProtKB-KW"/>
</dbReference>
<accession>A0A926DT13</accession>
<keyword evidence="4" id="KW-0227">DNA damage</keyword>
<organism evidence="15 16">
    <name type="scientific">Bianquea renquensis</name>
    <dbReference type="NCBI Taxonomy" id="2763661"/>
    <lineage>
        <taxon>Bacteria</taxon>
        <taxon>Bacillati</taxon>
        <taxon>Bacillota</taxon>
        <taxon>Clostridia</taxon>
        <taxon>Eubacteriales</taxon>
        <taxon>Bianqueaceae</taxon>
        <taxon>Bianquea</taxon>
    </lineage>
</organism>
<dbReference type="Gene3D" id="3.90.320.10">
    <property type="match status" value="1"/>
</dbReference>
<dbReference type="GO" id="GO:0051539">
    <property type="term" value="F:4 iron, 4 sulfur cluster binding"/>
    <property type="evidence" value="ECO:0007669"/>
    <property type="project" value="UniProtKB-KW"/>
</dbReference>